<reference evidence="1" key="1">
    <citation type="journal article" date="2021" name="Nat. Commun.">
        <title>Genetic determinants of endophytism in the Arabidopsis root mycobiome.</title>
        <authorList>
            <person name="Mesny F."/>
            <person name="Miyauchi S."/>
            <person name="Thiergart T."/>
            <person name="Pickel B."/>
            <person name="Atanasova L."/>
            <person name="Karlsson M."/>
            <person name="Huettel B."/>
            <person name="Barry K.W."/>
            <person name="Haridas S."/>
            <person name="Chen C."/>
            <person name="Bauer D."/>
            <person name="Andreopoulos W."/>
            <person name="Pangilinan J."/>
            <person name="LaButti K."/>
            <person name="Riley R."/>
            <person name="Lipzen A."/>
            <person name="Clum A."/>
            <person name="Drula E."/>
            <person name="Henrissat B."/>
            <person name="Kohler A."/>
            <person name="Grigoriev I.V."/>
            <person name="Martin F.M."/>
            <person name="Hacquard S."/>
        </authorList>
    </citation>
    <scope>NUCLEOTIDE SEQUENCE</scope>
    <source>
        <strain evidence="1">MPI-SDFR-AT-0120</strain>
    </source>
</reference>
<evidence type="ECO:0000313" key="1">
    <source>
        <dbReference type="EMBL" id="KAH7095662.1"/>
    </source>
</evidence>
<name>A0A8K0W4T1_9PLEO</name>
<keyword evidence="2" id="KW-1185">Reference proteome</keyword>
<dbReference type="Proteomes" id="UP000813461">
    <property type="component" value="Unassembled WGS sequence"/>
</dbReference>
<sequence length="498" mass="55007">MCRCPADTGVSTEASERHVLSSFAEKLPSDCDEIQEQLPESYKWDIEYVVTHSDGGVDAGCWTCSPLQEVGSEQIPLTIAAAPVVLPVEHQWPPIGGVHPPPDPRPSALIDCRTEMTLETIRDIFLTFEGALGFYVLITGLLQIIVPDTFDTTSASSHLPHRYGGLKVSYITNTMEPTMLQSPVATTPRTNALSQSKISALANASRQARSAQSLQLNDFIEARVSSMSREKFAGKIGLKVEKDGQPYLIMSTHVITEAILSKSFFGLNRDPLRRLHGDWNKNAEIWAGNAKIGTIEKSYDQAAGYYPTGFYHDVTLIRPNRTASIADIKSPIHDIGWLSREAWSALRQQPCSIKILGPTEKPRATKCIKCNTPSEAVIVGEGIFYNQTAAAGSKPARNHDLSTWNRFVSRAVLYRVNPDFSPPNGYSGIALYADGTREDGTQGPGILGFQSFVQKSDHPQKFNMPEGPHLERRLKEGRVAFYGAFQVPEELRREYSIL</sequence>
<evidence type="ECO:0000313" key="2">
    <source>
        <dbReference type="Proteomes" id="UP000813461"/>
    </source>
</evidence>
<organism evidence="1 2">
    <name type="scientific">Paraphoma chrysanthemicola</name>
    <dbReference type="NCBI Taxonomy" id="798071"/>
    <lineage>
        <taxon>Eukaryota</taxon>
        <taxon>Fungi</taxon>
        <taxon>Dikarya</taxon>
        <taxon>Ascomycota</taxon>
        <taxon>Pezizomycotina</taxon>
        <taxon>Dothideomycetes</taxon>
        <taxon>Pleosporomycetidae</taxon>
        <taxon>Pleosporales</taxon>
        <taxon>Pleosporineae</taxon>
        <taxon>Phaeosphaeriaceae</taxon>
        <taxon>Paraphoma</taxon>
    </lineage>
</organism>
<dbReference type="OrthoDB" id="5384519at2759"/>
<accession>A0A8K0W4T1</accession>
<dbReference type="AlphaFoldDB" id="A0A8K0W4T1"/>
<protein>
    <submittedName>
        <fullName evidence="1">Uncharacterized protein</fullName>
    </submittedName>
</protein>
<comment type="caution">
    <text evidence="1">The sequence shown here is derived from an EMBL/GenBank/DDBJ whole genome shotgun (WGS) entry which is preliminary data.</text>
</comment>
<dbReference type="EMBL" id="JAGMVJ010000001">
    <property type="protein sequence ID" value="KAH7095662.1"/>
    <property type="molecule type" value="Genomic_DNA"/>
</dbReference>
<proteinExistence type="predicted"/>
<gene>
    <name evidence="1" type="ORF">FB567DRAFT_431951</name>
</gene>